<proteinExistence type="predicted"/>
<protein>
    <recommendedName>
        <fullName evidence="3">MurNAc-LAA domain-containing protein</fullName>
    </recommendedName>
</protein>
<evidence type="ECO:0000313" key="2">
    <source>
        <dbReference type="Proteomes" id="UP000178240"/>
    </source>
</evidence>
<reference evidence="1 2" key="1">
    <citation type="journal article" date="2016" name="Nat. Commun.">
        <title>Thousands of microbial genomes shed light on interconnected biogeochemical processes in an aquifer system.</title>
        <authorList>
            <person name="Anantharaman K."/>
            <person name="Brown C.T."/>
            <person name="Hug L.A."/>
            <person name="Sharon I."/>
            <person name="Castelle C.J."/>
            <person name="Probst A.J."/>
            <person name="Thomas B.C."/>
            <person name="Singh A."/>
            <person name="Wilkins M.J."/>
            <person name="Karaoz U."/>
            <person name="Brodie E.L."/>
            <person name="Williams K.H."/>
            <person name="Hubbard S.S."/>
            <person name="Banfield J.F."/>
        </authorList>
    </citation>
    <scope>NUCLEOTIDE SEQUENCE [LARGE SCALE GENOMIC DNA]</scope>
</reference>
<accession>A0A1G1Y209</accession>
<comment type="caution">
    <text evidence="1">The sequence shown here is derived from an EMBL/GenBank/DDBJ whole genome shotgun (WGS) entry which is preliminary data.</text>
</comment>
<gene>
    <name evidence="1" type="ORF">A2744_01840</name>
</gene>
<organism evidence="1 2">
    <name type="scientific">Candidatus Buchananbacteria bacterium RIFCSPHIGHO2_01_FULL_44_11</name>
    <dbReference type="NCBI Taxonomy" id="1797535"/>
    <lineage>
        <taxon>Bacteria</taxon>
        <taxon>Candidatus Buchananiibacteriota</taxon>
    </lineage>
</organism>
<dbReference type="Proteomes" id="UP000178240">
    <property type="component" value="Unassembled WGS sequence"/>
</dbReference>
<name>A0A1G1Y209_9BACT</name>
<sequence>MRGYYAFNWRRYDHSIHPMTPAIILKTGFLTSLADQKILINNPELSGQGVAGAIFEFLGLQI</sequence>
<evidence type="ECO:0008006" key="3">
    <source>
        <dbReference type="Google" id="ProtNLM"/>
    </source>
</evidence>
<dbReference type="AlphaFoldDB" id="A0A1G1Y209"/>
<dbReference type="EMBL" id="MHIE01000005">
    <property type="protein sequence ID" value="OGY46338.1"/>
    <property type="molecule type" value="Genomic_DNA"/>
</dbReference>
<dbReference type="STRING" id="1797535.A2744_01840"/>
<evidence type="ECO:0000313" key="1">
    <source>
        <dbReference type="EMBL" id="OGY46338.1"/>
    </source>
</evidence>